<reference evidence="1" key="2">
    <citation type="submission" date="2020-09" db="EMBL/GenBank/DDBJ databases">
        <authorList>
            <person name="Sun Q."/>
            <person name="Kim S."/>
        </authorList>
    </citation>
    <scope>NUCLEOTIDE SEQUENCE</scope>
    <source>
        <strain evidence="1">KCTC 23224</strain>
    </source>
</reference>
<dbReference type="AlphaFoldDB" id="A0A8J3G6P3"/>
<name>A0A8J3G6P3_9BACT</name>
<keyword evidence="2" id="KW-1185">Reference proteome</keyword>
<dbReference type="EMBL" id="BMYF01000025">
    <property type="protein sequence ID" value="GHB49970.1"/>
    <property type="molecule type" value="Genomic_DNA"/>
</dbReference>
<dbReference type="Proteomes" id="UP000642809">
    <property type="component" value="Unassembled WGS sequence"/>
</dbReference>
<evidence type="ECO:0000313" key="1">
    <source>
        <dbReference type="EMBL" id="GHB49970.1"/>
    </source>
</evidence>
<accession>A0A8J3G6P3</accession>
<gene>
    <name evidence="1" type="ORF">GCM10008106_33420</name>
</gene>
<sequence>MFKSFTHIALSHLLLLSGMNYSLIQTHFYLNRAAIAEAFCENKEQPELACDGLCELDKRLDQAKDHEDNKKGLIPEEVQMLYLSTSANQVFLTQRKVVDRSECLFVPANQPQGAYLEFFHPPTA</sequence>
<protein>
    <submittedName>
        <fullName evidence="1">Uncharacterized protein</fullName>
    </submittedName>
</protein>
<proteinExistence type="predicted"/>
<dbReference type="RefSeq" id="WP_189585448.1">
    <property type="nucleotide sequence ID" value="NZ_BMYF01000025.1"/>
</dbReference>
<evidence type="ECO:0000313" key="2">
    <source>
        <dbReference type="Proteomes" id="UP000642809"/>
    </source>
</evidence>
<organism evidence="1 2">
    <name type="scientific">Mongoliitalea lutea</name>
    <dbReference type="NCBI Taxonomy" id="849756"/>
    <lineage>
        <taxon>Bacteria</taxon>
        <taxon>Pseudomonadati</taxon>
        <taxon>Bacteroidota</taxon>
        <taxon>Cytophagia</taxon>
        <taxon>Cytophagales</taxon>
        <taxon>Cyclobacteriaceae</taxon>
        <taxon>Mongoliitalea</taxon>
    </lineage>
</organism>
<reference evidence="1" key="1">
    <citation type="journal article" date="2014" name="Int. J. Syst. Evol. Microbiol.">
        <title>Complete genome sequence of Corynebacterium casei LMG S-19264T (=DSM 44701T), isolated from a smear-ripened cheese.</title>
        <authorList>
            <consortium name="US DOE Joint Genome Institute (JGI-PGF)"/>
            <person name="Walter F."/>
            <person name="Albersmeier A."/>
            <person name="Kalinowski J."/>
            <person name="Ruckert C."/>
        </authorList>
    </citation>
    <scope>NUCLEOTIDE SEQUENCE</scope>
    <source>
        <strain evidence="1">KCTC 23224</strain>
    </source>
</reference>
<comment type="caution">
    <text evidence="1">The sequence shown here is derived from an EMBL/GenBank/DDBJ whole genome shotgun (WGS) entry which is preliminary data.</text>
</comment>